<evidence type="ECO:0000313" key="3">
    <source>
        <dbReference type="Proteomes" id="UP000837932"/>
    </source>
</evidence>
<gene>
    <name evidence="2" type="ORF">EMA8858_03807</name>
</gene>
<keyword evidence="3" id="KW-1185">Reference proteome</keyword>
<dbReference type="InterPro" id="IPR011990">
    <property type="entry name" value="TPR-like_helical_dom_sf"/>
</dbReference>
<reference evidence="2" key="1">
    <citation type="submission" date="2021-12" db="EMBL/GenBank/DDBJ databases">
        <authorList>
            <person name="Rodrigo-Torres L."/>
            <person name="Arahal R. D."/>
            <person name="Lucena T."/>
        </authorList>
    </citation>
    <scope>NUCLEOTIDE SEQUENCE</scope>
    <source>
        <strain evidence="2">CECT 8858</strain>
    </source>
</reference>
<evidence type="ECO:0008006" key="4">
    <source>
        <dbReference type="Google" id="ProtNLM"/>
    </source>
</evidence>
<dbReference type="RefSeq" id="WP_238808484.1">
    <property type="nucleotide sequence ID" value="NZ_CAKLPY010000005.1"/>
</dbReference>
<dbReference type="PROSITE" id="PS50005">
    <property type="entry name" value="TPR"/>
    <property type="match status" value="1"/>
</dbReference>
<organism evidence="2 3">
    <name type="scientific">Emticicia aquatica</name>
    <dbReference type="NCBI Taxonomy" id="1681835"/>
    <lineage>
        <taxon>Bacteria</taxon>
        <taxon>Pseudomonadati</taxon>
        <taxon>Bacteroidota</taxon>
        <taxon>Cytophagia</taxon>
        <taxon>Cytophagales</taxon>
        <taxon>Leadbetterellaceae</taxon>
        <taxon>Emticicia</taxon>
    </lineage>
</organism>
<dbReference type="Gene3D" id="1.25.40.10">
    <property type="entry name" value="Tetratricopeptide repeat domain"/>
    <property type="match status" value="1"/>
</dbReference>
<protein>
    <recommendedName>
        <fullName evidence="4">Tetratricopeptide repeat protein</fullName>
    </recommendedName>
</protein>
<dbReference type="InterPro" id="IPR019734">
    <property type="entry name" value="TPR_rpt"/>
</dbReference>
<dbReference type="SUPFAM" id="SSF48452">
    <property type="entry name" value="TPR-like"/>
    <property type="match status" value="1"/>
</dbReference>
<feature type="repeat" description="TPR" evidence="1">
    <location>
        <begin position="193"/>
        <end position="226"/>
    </location>
</feature>
<evidence type="ECO:0000313" key="2">
    <source>
        <dbReference type="EMBL" id="CAH0997673.1"/>
    </source>
</evidence>
<dbReference type="Proteomes" id="UP000837932">
    <property type="component" value="Unassembled WGS sequence"/>
</dbReference>
<sequence>MKNITRTNLSLITIIFLTSNLLMAQMVKTKPKTMIKENPHLAVYKQAKMYGDVGTVISSLNYLIVSEPVKYKTYADTLAEAYLNAGYYGQCNNLASILLTESPEKESLQVLKATALRQLQINSLAAEMYQKLYLNTKKYRYGLELIQLQLGLQRLAECELTIGELLKQDIKDSEKIAVPKKDRQSTQEVTVKSFIYYVQGLAYNLAKNNEKAIKSFEKALESDKTFELATASIDALKAPKEDTTKAEADIKK</sequence>
<accession>A0ABN8EX66</accession>
<dbReference type="EMBL" id="CAKLPY010000005">
    <property type="protein sequence ID" value="CAH0997673.1"/>
    <property type="molecule type" value="Genomic_DNA"/>
</dbReference>
<evidence type="ECO:0000256" key="1">
    <source>
        <dbReference type="PROSITE-ProRule" id="PRU00339"/>
    </source>
</evidence>
<proteinExistence type="predicted"/>
<dbReference type="SMART" id="SM00028">
    <property type="entry name" value="TPR"/>
    <property type="match status" value="1"/>
</dbReference>
<keyword evidence="1" id="KW-0802">TPR repeat</keyword>
<name>A0ABN8EX66_9BACT</name>
<comment type="caution">
    <text evidence="2">The sequence shown here is derived from an EMBL/GenBank/DDBJ whole genome shotgun (WGS) entry which is preliminary data.</text>
</comment>